<accession>A0A9P3GAE0</accession>
<evidence type="ECO:0000313" key="2">
    <source>
        <dbReference type="Proteomes" id="UP000703269"/>
    </source>
</evidence>
<protein>
    <submittedName>
        <fullName evidence="1">Uncharacterized protein</fullName>
    </submittedName>
</protein>
<reference evidence="1 2" key="1">
    <citation type="submission" date="2021-08" db="EMBL/GenBank/DDBJ databases">
        <title>Draft Genome Sequence of Phanerochaete sordida strain YK-624.</title>
        <authorList>
            <person name="Mori T."/>
            <person name="Dohra H."/>
            <person name="Suzuki T."/>
            <person name="Kawagishi H."/>
            <person name="Hirai H."/>
        </authorList>
    </citation>
    <scope>NUCLEOTIDE SEQUENCE [LARGE SCALE GENOMIC DNA]</scope>
    <source>
        <strain evidence="1 2">YK-624</strain>
    </source>
</reference>
<sequence>MIIVDSIVLYAMLMKTLAIQKEANKAQIRSLVIDTLIRDGTIYFLAVLATSLAHLLVFQATEQVYLKAFICSLSAILVSRFFLNLREAAAGGREIEEL</sequence>
<keyword evidence="2" id="KW-1185">Reference proteome</keyword>
<evidence type="ECO:0000313" key="1">
    <source>
        <dbReference type="EMBL" id="GJE90992.1"/>
    </source>
</evidence>
<dbReference type="Proteomes" id="UP000703269">
    <property type="component" value="Unassembled WGS sequence"/>
</dbReference>
<dbReference type="EMBL" id="BPQB01000019">
    <property type="protein sequence ID" value="GJE90992.1"/>
    <property type="molecule type" value="Genomic_DNA"/>
</dbReference>
<gene>
    <name evidence="1" type="ORF">PsYK624_071390</name>
</gene>
<comment type="caution">
    <text evidence="1">The sequence shown here is derived from an EMBL/GenBank/DDBJ whole genome shotgun (WGS) entry which is preliminary data.</text>
</comment>
<dbReference type="AlphaFoldDB" id="A0A9P3GAE0"/>
<organism evidence="1 2">
    <name type="scientific">Phanerochaete sordida</name>
    <dbReference type="NCBI Taxonomy" id="48140"/>
    <lineage>
        <taxon>Eukaryota</taxon>
        <taxon>Fungi</taxon>
        <taxon>Dikarya</taxon>
        <taxon>Basidiomycota</taxon>
        <taxon>Agaricomycotina</taxon>
        <taxon>Agaricomycetes</taxon>
        <taxon>Polyporales</taxon>
        <taxon>Phanerochaetaceae</taxon>
        <taxon>Phanerochaete</taxon>
    </lineage>
</organism>
<proteinExistence type="predicted"/>
<dbReference type="OrthoDB" id="2804213at2759"/>
<name>A0A9P3GAE0_9APHY</name>